<gene>
    <name evidence="3" type="ORF">ACA1_064490</name>
</gene>
<sequence length="178" mass="19799">MAGPTEWSFWVLRGQVLAGAYPKRQHLVADLLKAGTTTFICLMTKAELERQGRPYFEGVPKLIAQAPSEYPHLATRLSYRHGVGEDAEVNALVAEIIDMLNRGERIYLHCRGGHGRTGTIASLLLGRLYGLTAYEALELCKRYHDCRADVKAKPGVYGCPETHDQRSQVYRLLSAATP</sequence>
<dbReference type="RefSeq" id="XP_004339675.1">
    <property type="nucleotide sequence ID" value="XM_004339627.1"/>
</dbReference>
<name>L8GXK2_ACACF</name>
<dbReference type="InterPro" id="IPR057023">
    <property type="entry name" value="PTP-SAK"/>
</dbReference>
<dbReference type="EMBL" id="KB007974">
    <property type="protein sequence ID" value="ELR17662.1"/>
    <property type="molecule type" value="Genomic_DNA"/>
</dbReference>
<dbReference type="OMA" id="RNCKTIR"/>
<evidence type="ECO:0000259" key="2">
    <source>
        <dbReference type="PROSITE" id="PS50056"/>
    </source>
</evidence>
<evidence type="ECO:0000313" key="3">
    <source>
        <dbReference type="EMBL" id="ELR17662.1"/>
    </source>
</evidence>
<dbReference type="SUPFAM" id="SSF52799">
    <property type="entry name" value="(Phosphotyrosine protein) phosphatases II"/>
    <property type="match status" value="1"/>
</dbReference>
<organism evidence="3 4">
    <name type="scientific">Acanthamoeba castellanii (strain ATCC 30010 / Neff)</name>
    <dbReference type="NCBI Taxonomy" id="1257118"/>
    <lineage>
        <taxon>Eukaryota</taxon>
        <taxon>Amoebozoa</taxon>
        <taxon>Discosea</taxon>
        <taxon>Longamoebia</taxon>
        <taxon>Centramoebida</taxon>
        <taxon>Acanthamoebidae</taxon>
        <taxon>Acanthamoeba</taxon>
    </lineage>
</organism>
<dbReference type="Gene3D" id="3.90.190.10">
    <property type="entry name" value="Protein tyrosine phosphatase superfamily"/>
    <property type="match status" value="1"/>
</dbReference>
<dbReference type="VEuPathDB" id="AmoebaDB:ACA1_064490"/>
<dbReference type="KEGG" id="acan:ACA1_064490"/>
<dbReference type="Proteomes" id="UP000011083">
    <property type="component" value="Unassembled WGS sequence"/>
</dbReference>
<dbReference type="GO" id="GO:0016791">
    <property type="term" value="F:phosphatase activity"/>
    <property type="evidence" value="ECO:0007669"/>
    <property type="project" value="UniProtKB-ARBA"/>
</dbReference>
<dbReference type="PROSITE" id="PS50056">
    <property type="entry name" value="TYR_PHOSPHATASE_2"/>
    <property type="match status" value="1"/>
</dbReference>
<keyword evidence="3" id="KW-0418">Kinase</keyword>
<accession>L8GXK2</accession>
<dbReference type="InterPro" id="IPR000387">
    <property type="entry name" value="Tyr_Pase_dom"/>
</dbReference>
<protein>
    <submittedName>
        <fullName evidence="3">MAP kinase phosphatase 6, putative</fullName>
    </submittedName>
</protein>
<dbReference type="PROSITE" id="PS00383">
    <property type="entry name" value="TYR_PHOSPHATASE_1"/>
    <property type="match status" value="1"/>
</dbReference>
<evidence type="ECO:0000256" key="1">
    <source>
        <dbReference type="ARBA" id="ARBA00022801"/>
    </source>
</evidence>
<dbReference type="GO" id="GO:0016301">
    <property type="term" value="F:kinase activity"/>
    <property type="evidence" value="ECO:0007669"/>
    <property type="project" value="UniProtKB-KW"/>
</dbReference>
<dbReference type="InterPro" id="IPR016130">
    <property type="entry name" value="Tyr_Pase_AS"/>
</dbReference>
<dbReference type="OrthoDB" id="14871at2759"/>
<dbReference type="STRING" id="1257118.L8GXK2"/>
<reference evidence="3 4" key="1">
    <citation type="journal article" date="2013" name="Genome Biol.">
        <title>Genome of Acanthamoeba castellanii highlights extensive lateral gene transfer and early evolution of tyrosine kinase signaling.</title>
        <authorList>
            <person name="Clarke M."/>
            <person name="Lohan A.J."/>
            <person name="Liu B."/>
            <person name="Lagkouvardos I."/>
            <person name="Roy S."/>
            <person name="Zafar N."/>
            <person name="Bertelli C."/>
            <person name="Schilde C."/>
            <person name="Kianianmomeni A."/>
            <person name="Burglin T.R."/>
            <person name="Frech C."/>
            <person name="Turcotte B."/>
            <person name="Kopec K.O."/>
            <person name="Synnott J.M."/>
            <person name="Choo C."/>
            <person name="Paponov I."/>
            <person name="Finkler A."/>
            <person name="Soon Heng Tan C."/>
            <person name="Hutchins A.P."/>
            <person name="Weinmeier T."/>
            <person name="Rattei T."/>
            <person name="Chu J.S."/>
            <person name="Gimenez G."/>
            <person name="Irimia M."/>
            <person name="Rigden D.J."/>
            <person name="Fitzpatrick D.A."/>
            <person name="Lorenzo-Morales J."/>
            <person name="Bateman A."/>
            <person name="Chiu C.H."/>
            <person name="Tang P."/>
            <person name="Hegemann P."/>
            <person name="Fromm H."/>
            <person name="Raoult D."/>
            <person name="Greub G."/>
            <person name="Miranda-Saavedra D."/>
            <person name="Chen N."/>
            <person name="Nash P."/>
            <person name="Ginger M.L."/>
            <person name="Horn M."/>
            <person name="Schaap P."/>
            <person name="Caler L."/>
            <person name="Loftus B."/>
        </authorList>
    </citation>
    <scope>NUCLEOTIDE SEQUENCE [LARGE SCALE GENOMIC DNA]</scope>
    <source>
        <strain evidence="3 4">Neff</strain>
    </source>
</reference>
<dbReference type="Pfam" id="PF22784">
    <property type="entry name" value="PTP-SAK"/>
    <property type="match status" value="1"/>
</dbReference>
<dbReference type="InterPro" id="IPR029021">
    <property type="entry name" value="Prot-tyrosine_phosphatase-like"/>
</dbReference>
<dbReference type="GeneID" id="14918504"/>
<evidence type="ECO:0000313" key="4">
    <source>
        <dbReference type="Proteomes" id="UP000011083"/>
    </source>
</evidence>
<keyword evidence="3" id="KW-0808">Transferase</keyword>
<keyword evidence="4" id="KW-1185">Reference proteome</keyword>
<dbReference type="AlphaFoldDB" id="L8GXK2"/>
<proteinExistence type="predicted"/>
<keyword evidence="1" id="KW-0378">Hydrolase</keyword>
<feature type="domain" description="Tyrosine specific protein phosphatases" evidence="2">
    <location>
        <begin position="87"/>
        <end position="142"/>
    </location>
</feature>